<evidence type="ECO:0000313" key="4">
    <source>
        <dbReference type="Proteomes" id="UP000054323"/>
    </source>
</evidence>
<dbReference type="FunFam" id="2.30.180.10:FF:000014">
    <property type="entry name" value="Stabilin 1"/>
    <property type="match status" value="1"/>
</dbReference>
<dbReference type="Pfam" id="PF02469">
    <property type="entry name" value="Fasciclin"/>
    <property type="match status" value="1"/>
</dbReference>
<dbReference type="AlphaFoldDB" id="A0A101J2F1"/>
<dbReference type="InterPro" id="IPR036378">
    <property type="entry name" value="FAS1_dom_sf"/>
</dbReference>
<dbReference type="PROSITE" id="PS50213">
    <property type="entry name" value="FAS1"/>
    <property type="match status" value="1"/>
</dbReference>
<evidence type="ECO:0000313" key="2">
    <source>
        <dbReference type="EMBL" id="KUK63748.1"/>
    </source>
</evidence>
<evidence type="ECO:0000259" key="1">
    <source>
        <dbReference type="PROSITE" id="PS50213"/>
    </source>
</evidence>
<dbReference type="InterPro" id="IPR000782">
    <property type="entry name" value="FAS1_domain"/>
</dbReference>
<dbReference type="EMBL" id="LGHE01000006">
    <property type="protein sequence ID" value="KUL05586.1"/>
    <property type="molecule type" value="Genomic_DNA"/>
</dbReference>
<evidence type="ECO:0000313" key="5">
    <source>
        <dbReference type="Proteomes" id="UP000054598"/>
    </source>
</evidence>
<feature type="domain" description="FAS1" evidence="1">
    <location>
        <begin position="1"/>
        <end position="131"/>
    </location>
</feature>
<dbReference type="PATRIC" id="fig|2198.3.peg.1879"/>
<dbReference type="PANTHER" id="PTHR10900:SF77">
    <property type="entry name" value="FI19380P1"/>
    <property type="match status" value="1"/>
</dbReference>
<accession>A0A101J2F1</accession>
<sequence length="144" mass="15831">MKSIFETAREDDRLSTSIGMIQAGGVAELLKGEGEYTALFPTNEAYSGFAGEVLDAITDDRERLAGMILYHVLQGKLTVQELAQMEAIRTLQGDHLDITGPVAAMRLNDATIIQPDIECTNGIYHIIDRVLMPRAVEARVKKLV</sequence>
<name>A0A101J2F1_9EURY</name>
<evidence type="ECO:0000313" key="3">
    <source>
        <dbReference type="EMBL" id="KUL05586.1"/>
    </source>
</evidence>
<dbReference type="SUPFAM" id="SSF82153">
    <property type="entry name" value="FAS1 domain"/>
    <property type="match status" value="1"/>
</dbReference>
<dbReference type="Proteomes" id="UP000054598">
    <property type="component" value="Unassembled WGS sequence"/>
</dbReference>
<dbReference type="EMBL" id="LGGD01000007">
    <property type="protein sequence ID" value="KUK63748.1"/>
    <property type="molecule type" value="Genomic_DNA"/>
</dbReference>
<dbReference type="Proteomes" id="UP000054323">
    <property type="component" value="Unassembled WGS sequence"/>
</dbReference>
<reference evidence="4 5" key="2">
    <citation type="journal article" date="2015" name="MBio">
        <title>Genome-Resolved Metagenomic Analysis Reveals Roles for Candidate Phyla and Other Microbial Community Members in Biogeochemical Transformations in Oil Reservoirs.</title>
        <authorList>
            <person name="Hu P."/>
            <person name="Tom L."/>
            <person name="Singh A."/>
            <person name="Thomas B.C."/>
            <person name="Baker B.J."/>
            <person name="Piceno Y.M."/>
            <person name="Andersen G.L."/>
            <person name="Banfield J.F."/>
        </authorList>
    </citation>
    <scope>NUCLEOTIDE SEQUENCE [LARGE SCALE GENOMIC DNA]</scope>
</reference>
<protein>
    <submittedName>
        <fullName evidence="3">Beta-Ig-H3/fasciclin</fullName>
    </submittedName>
</protein>
<dbReference type="InterPro" id="IPR050904">
    <property type="entry name" value="Adhesion/Biosynth-related"/>
</dbReference>
<comment type="caution">
    <text evidence="3">The sequence shown here is derived from an EMBL/GenBank/DDBJ whole genome shotgun (WGS) entry which is preliminary data.</text>
</comment>
<proteinExistence type="predicted"/>
<organism evidence="3 5">
    <name type="scientific">Methanoculleus marisnigri</name>
    <dbReference type="NCBI Taxonomy" id="2198"/>
    <lineage>
        <taxon>Archaea</taxon>
        <taxon>Methanobacteriati</taxon>
        <taxon>Methanobacteriota</taxon>
        <taxon>Stenosarchaea group</taxon>
        <taxon>Methanomicrobia</taxon>
        <taxon>Methanomicrobiales</taxon>
        <taxon>Methanomicrobiaceae</taxon>
        <taxon>Methanoculleus</taxon>
    </lineage>
</organism>
<dbReference type="SMART" id="SM00554">
    <property type="entry name" value="FAS1"/>
    <property type="match status" value="1"/>
</dbReference>
<dbReference type="Gene3D" id="2.30.180.10">
    <property type="entry name" value="FAS1 domain"/>
    <property type="match status" value="1"/>
</dbReference>
<dbReference type="PANTHER" id="PTHR10900">
    <property type="entry name" value="PERIOSTIN-RELATED"/>
    <property type="match status" value="1"/>
</dbReference>
<gene>
    <name evidence="2" type="ORF">XD82_0124</name>
    <name evidence="3" type="ORF">XE10_0104</name>
</gene>
<reference evidence="3" key="1">
    <citation type="journal article" date="2015" name="MBio">
        <title>Genome-resolved metagenomic analysis reveals roles for candidate phyla and other microbial community members in biogeochemical transformations in oil reservoirs.</title>
        <authorList>
            <person name="Hu P."/>
            <person name="Tom L."/>
            <person name="Singh A."/>
            <person name="Thomas B.C."/>
            <person name="Baker B.J."/>
            <person name="Piceno Y.M."/>
            <person name="Andersen G.L."/>
            <person name="Banfield J.F."/>
        </authorList>
    </citation>
    <scope>NUCLEOTIDE SEQUENCE [LARGE SCALE GENOMIC DNA]</scope>
    <source>
        <strain evidence="2">62_101</strain>
        <strain evidence="3">63_41</strain>
    </source>
</reference>